<evidence type="ECO:0000313" key="1">
    <source>
        <dbReference type="EMBL" id="KAF8888183.1"/>
    </source>
</evidence>
<protein>
    <submittedName>
        <fullName evidence="1">Uncharacterized protein</fullName>
    </submittedName>
</protein>
<evidence type="ECO:0000313" key="2">
    <source>
        <dbReference type="Proteomes" id="UP000724874"/>
    </source>
</evidence>
<accession>A0A9P5NK31</accession>
<dbReference type="Proteomes" id="UP000724874">
    <property type="component" value="Unassembled WGS sequence"/>
</dbReference>
<proteinExistence type="predicted"/>
<keyword evidence="2" id="KW-1185">Reference proteome</keyword>
<sequence length="164" mass="18728">MLSNLFLNHFSMGSLKRYVNISELHLTLLDPMTTETFNPVHHFLSTLPSVRVLRSTGSTLDLLTRIQRRSPGDFTLLPSLRTLSLLQPSYLSGHWNKFVDAFIRSRHKSGHPLEVIDLTDWGNIRHFVKLHGVPGMKICIGKKTRKSVMNMFVSMVGEVSSMFY</sequence>
<gene>
    <name evidence="1" type="ORF">CPB84DRAFT_1474956</name>
</gene>
<name>A0A9P5NK31_GYMJU</name>
<reference evidence="1" key="1">
    <citation type="submission" date="2020-11" db="EMBL/GenBank/DDBJ databases">
        <authorList>
            <consortium name="DOE Joint Genome Institute"/>
            <person name="Ahrendt S."/>
            <person name="Riley R."/>
            <person name="Andreopoulos W."/>
            <person name="LaButti K."/>
            <person name="Pangilinan J."/>
            <person name="Ruiz-duenas F.J."/>
            <person name="Barrasa J.M."/>
            <person name="Sanchez-Garcia M."/>
            <person name="Camarero S."/>
            <person name="Miyauchi S."/>
            <person name="Serrano A."/>
            <person name="Linde D."/>
            <person name="Babiker R."/>
            <person name="Drula E."/>
            <person name="Ayuso-Fernandez I."/>
            <person name="Pacheco R."/>
            <person name="Padilla G."/>
            <person name="Ferreira P."/>
            <person name="Barriuso J."/>
            <person name="Kellner H."/>
            <person name="Castanera R."/>
            <person name="Alfaro M."/>
            <person name="Ramirez L."/>
            <person name="Pisabarro A.G."/>
            <person name="Kuo A."/>
            <person name="Tritt A."/>
            <person name="Lipzen A."/>
            <person name="He G."/>
            <person name="Yan M."/>
            <person name="Ng V."/>
            <person name="Cullen D."/>
            <person name="Martin F."/>
            <person name="Rosso M.-N."/>
            <person name="Henrissat B."/>
            <person name="Hibbett D."/>
            <person name="Martinez A.T."/>
            <person name="Grigoriev I.V."/>
        </authorList>
    </citation>
    <scope>NUCLEOTIDE SEQUENCE</scope>
    <source>
        <strain evidence="1">AH 44721</strain>
    </source>
</reference>
<dbReference type="AlphaFoldDB" id="A0A9P5NK31"/>
<comment type="caution">
    <text evidence="1">The sequence shown here is derived from an EMBL/GenBank/DDBJ whole genome shotgun (WGS) entry which is preliminary data.</text>
</comment>
<dbReference type="EMBL" id="JADNYJ010000086">
    <property type="protein sequence ID" value="KAF8888183.1"/>
    <property type="molecule type" value="Genomic_DNA"/>
</dbReference>
<organism evidence="1 2">
    <name type="scientific">Gymnopilus junonius</name>
    <name type="common">Spectacular rustgill mushroom</name>
    <name type="synonym">Gymnopilus spectabilis subsp. junonius</name>
    <dbReference type="NCBI Taxonomy" id="109634"/>
    <lineage>
        <taxon>Eukaryota</taxon>
        <taxon>Fungi</taxon>
        <taxon>Dikarya</taxon>
        <taxon>Basidiomycota</taxon>
        <taxon>Agaricomycotina</taxon>
        <taxon>Agaricomycetes</taxon>
        <taxon>Agaricomycetidae</taxon>
        <taxon>Agaricales</taxon>
        <taxon>Agaricineae</taxon>
        <taxon>Hymenogastraceae</taxon>
        <taxon>Gymnopilus</taxon>
    </lineage>
</organism>